<sequence>MDVVMVGSIAYDSVESPEGKVEDALGGSAIYGGIASQFHARRLNLGSIGLVGVVGNDFLEEDRKSLEDLGLDLRGIETAEGNTFRWAGSYHGDMGTAQTHDTQLNVFGEFEPKVPSFATNPSILFCANLLPILQSKVLDQVQHSRLSMLDSMNLWITTAMDDLLEVMKRVDLIIINDGEVKMIAEDDNFIRASKKVVEMTGCKTLVVKRGEFGVIAFHGEEIVSLPAFPTEKVVDPTGCGDSFAGTLASYFANGDGDLVRNELREALIAATVTSSFTLESFGTERLINLQSEEFEQRLELYKKILS</sequence>
<evidence type="ECO:0000256" key="2">
    <source>
        <dbReference type="ARBA" id="ARBA00022679"/>
    </source>
</evidence>
<accession>A0A1B1TF85</accession>
<dbReference type="Pfam" id="PF00294">
    <property type="entry name" value="PfkB"/>
    <property type="match status" value="1"/>
</dbReference>
<evidence type="ECO:0000256" key="1">
    <source>
        <dbReference type="ARBA" id="ARBA00010688"/>
    </source>
</evidence>
<reference evidence="5" key="1">
    <citation type="submission" date="2014-11" db="EMBL/GenBank/DDBJ databases">
        <authorList>
            <person name="Zhu J."/>
            <person name="Qi W."/>
            <person name="Song R."/>
        </authorList>
    </citation>
    <scope>NUCLEOTIDE SEQUENCE</scope>
</reference>
<dbReference type="InterPro" id="IPR011611">
    <property type="entry name" value="PfkB_dom"/>
</dbReference>
<name>A0A1B1TF85_9ARCH</name>
<dbReference type="GO" id="GO:0016301">
    <property type="term" value="F:kinase activity"/>
    <property type="evidence" value="ECO:0007669"/>
    <property type="project" value="UniProtKB-KW"/>
</dbReference>
<dbReference type="EMBL" id="KP211912">
    <property type="protein sequence ID" value="ANV80941.1"/>
    <property type="molecule type" value="Genomic_DNA"/>
</dbReference>
<evidence type="ECO:0000259" key="4">
    <source>
        <dbReference type="Pfam" id="PF00294"/>
    </source>
</evidence>
<reference evidence="5" key="2">
    <citation type="journal article" date="2015" name="ISME J.">
        <title>A new class of marine Euryarchaeota group II from the Mediterranean deep chlorophyll maximum.</title>
        <authorList>
            <person name="Martin-Cuadrado A.B."/>
            <person name="Garcia-Heredia I."/>
            <person name="Molto A.G."/>
            <person name="Lopez-Ubeda R."/>
            <person name="Kimes N."/>
            <person name="Lopez-Garcia P."/>
            <person name="Moreira D."/>
            <person name="Rodriguez-Valera F."/>
        </authorList>
    </citation>
    <scope>NUCLEOTIDE SEQUENCE</scope>
</reference>
<dbReference type="SUPFAM" id="SSF53613">
    <property type="entry name" value="Ribokinase-like"/>
    <property type="match status" value="1"/>
</dbReference>
<feature type="domain" description="Carbohydrate kinase PfkB" evidence="4">
    <location>
        <begin position="3"/>
        <end position="284"/>
    </location>
</feature>
<keyword evidence="2" id="KW-0808">Transferase</keyword>
<dbReference type="GO" id="GO:0005829">
    <property type="term" value="C:cytosol"/>
    <property type="evidence" value="ECO:0007669"/>
    <property type="project" value="TreeGrafter"/>
</dbReference>
<proteinExistence type="inferred from homology"/>
<keyword evidence="3 5" id="KW-0418">Kinase</keyword>
<dbReference type="InterPro" id="IPR029056">
    <property type="entry name" value="Ribokinase-like"/>
</dbReference>
<protein>
    <submittedName>
        <fullName evidence="5">Sugar kinase, ribokinase family</fullName>
    </submittedName>
</protein>
<dbReference type="PANTHER" id="PTHR10584:SF166">
    <property type="entry name" value="RIBOKINASE"/>
    <property type="match status" value="1"/>
</dbReference>
<evidence type="ECO:0000256" key="3">
    <source>
        <dbReference type="ARBA" id="ARBA00022777"/>
    </source>
</evidence>
<comment type="similarity">
    <text evidence="1">Belongs to the carbohydrate kinase PfkB family.</text>
</comment>
<organism evidence="5">
    <name type="scientific">uncultured Poseidoniia archaeon</name>
    <dbReference type="NCBI Taxonomy" id="1697135"/>
    <lineage>
        <taxon>Archaea</taxon>
        <taxon>Methanobacteriati</taxon>
        <taxon>Thermoplasmatota</taxon>
        <taxon>Candidatus Poseidoniia</taxon>
        <taxon>environmental samples</taxon>
    </lineage>
</organism>
<dbReference type="Gene3D" id="3.40.1190.20">
    <property type="match status" value="1"/>
</dbReference>
<evidence type="ECO:0000313" key="5">
    <source>
        <dbReference type="EMBL" id="ANV80941.1"/>
    </source>
</evidence>
<dbReference type="AlphaFoldDB" id="A0A1B1TF85"/>
<dbReference type="PANTHER" id="PTHR10584">
    <property type="entry name" value="SUGAR KINASE"/>
    <property type="match status" value="1"/>
</dbReference>